<accession>M4BUA2</accession>
<keyword evidence="2" id="KW-1185">Reference proteome</keyword>
<dbReference type="Proteomes" id="UP000011713">
    <property type="component" value="Unassembled WGS sequence"/>
</dbReference>
<dbReference type="VEuPathDB" id="FungiDB:HpaG810090"/>
<reference evidence="2" key="1">
    <citation type="journal article" date="2010" name="Science">
        <title>Signatures of adaptation to obligate biotrophy in the Hyaloperonospora arabidopsidis genome.</title>
        <authorList>
            <person name="Baxter L."/>
            <person name="Tripathy S."/>
            <person name="Ishaque N."/>
            <person name="Boot N."/>
            <person name="Cabral A."/>
            <person name="Kemen E."/>
            <person name="Thines M."/>
            <person name="Ah-Fong A."/>
            <person name="Anderson R."/>
            <person name="Badejoko W."/>
            <person name="Bittner-Eddy P."/>
            <person name="Boore J.L."/>
            <person name="Chibucos M.C."/>
            <person name="Coates M."/>
            <person name="Dehal P."/>
            <person name="Delehaunty K."/>
            <person name="Dong S."/>
            <person name="Downton P."/>
            <person name="Dumas B."/>
            <person name="Fabro G."/>
            <person name="Fronick C."/>
            <person name="Fuerstenberg S.I."/>
            <person name="Fulton L."/>
            <person name="Gaulin E."/>
            <person name="Govers F."/>
            <person name="Hughes L."/>
            <person name="Humphray S."/>
            <person name="Jiang R.H."/>
            <person name="Judelson H."/>
            <person name="Kamoun S."/>
            <person name="Kyung K."/>
            <person name="Meijer H."/>
            <person name="Minx P."/>
            <person name="Morris P."/>
            <person name="Nelson J."/>
            <person name="Phuntumart V."/>
            <person name="Qutob D."/>
            <person name="Rehmany A."/>
            <person name="Rougon-Cardoso A."/>
            <person name="Ryden P."/>
            <person name="Torto-Alalibo T."/>
            <person name="Studholme D."/>
            <person name="Wang Y."/>
            <person name="Win J."/>
            <person name="Wood J."/>
            <person name="Clifton S.W."/>
            <person name="Rogers J."/>
            <person name="Van den Ackerveken G."/>
            <person name="Jones J.D."/>
            <person name="McDowell J.M."/>
            <person name="Beynon J."/>
            <person name="Tyler B.M."/>
        </authorList>
    </citation>
    <scope>NUCLEOTIDE SEQUENCE [LARGE SCALE GENOMIC DNA]</scope>
    <source>
        <strain evidence="2">Emoy2</strain>
    </source>
</reference>
<name>M4BUA2_HYAAE</name>
<evidence type="ECO:0000313" key="1">
    <source>
        <dbReference type="EnsemblProtists" id="HpaP810090"/>
    </source>
</evidence>
<evidence type="ECO:0000313" key="2">
    <source>
        <dbReference type="Proteomes" id="UP000011713"/>
    </source>
</evidence>
<dbReference type="AlphaFoldDB" id="M4BUA2"/>
<dbReference type="EnsemblProtists" id="HpaT811552">
    <property type="protein sequence ID" value="HpaP811552"/>
    <property type="gene ID" value="HpaG811552"/>
</dbReference>
<dbReference type="InParanoid" id="M4BUA2"/>
<protein>
    <submittedName>
        <fullName evidence="1">Uncharacterized protein</fullName>
    </submittedName>
</protein>
<proteinExistence type="predicted"/>
<dbReference type="VEuPathDB" id="FungiDB:HpaG811552"/>
<reference evidence="1" key="2">
    <citation type="submission" date="2015-06" db="UniProtKB">
        <authorList>
            <consortium name="EnsemblProtists"/>
        </authorList>
    </citation>
    <scope>IDENTIFICATION</scope>
    <source>
        <strain evidence="1">Emoy2</strain>
    </source>
</reference>
<dbReference type="HOGENOM" id="CLU_1879390_0_0_1"/>
<dbReference type="EMBL" id="JH597921">
    <property type="status" value="NOT_ANNOTATED_CDS"/>
    <property type="molecule type" value="Genomic_DNA"/>
</dbReference>
<organism evidence="1 2">
    <name type="scientific">Hyaloperonospora arabidopsidis (strain Emoy2)</name>
    <name type="common">Downy mildew agent</name>
    <name type="synonym">Peronospora arabidopsidis</name>
    <dbReference type="NCBI Taxonomy" id="559515"/>
    <lineage>
        <taxon>Eukaryota</taxon>
        <taxon>Sar</taxon>
        <taxon>Stramenopiles</taxon>
        <taxon>Oomycota</taxon>
        <taxon>Peronosporomycetes</taxon>
        <taxon>Peronosporales</taxon>
        <taxon>Peronosporaceae</taxon>
        <taxon>Hyaloperonospora</taxon>
    </lineage>
</organism>
<dbReference type="EnsemblProtists" id="HpaT810090">
    <property type="protein sequence ID" value="HpaP810090"/>
    <property type="gene ID" value="HpaG810090"/>
</dbReference>
<dbReference type="EMBL" id="JH598041">
    <property type="status" value="NOT_ANNOTATED_CDS"/>
    <property type="molecule type" value="Genomic_DNA"/>
</dbReference>
<sequence>MLSSLGPDGQHATIAKVIQNELDAEREKVTLPYQHCSQQTKPLREQSAQQFKLLRQQHAAATGSTHTRRPGTLKIDIFKYKGDDEDSLLIWFVKLDDATRVRHIVDEHMQVALTHRIGRTCEDLGLRHQATRSICL</sequence>